<dbReference type="PANTHER" id="PTHR40788:SF2">
    <property type="entry name" value="CLR5 DOMAIN-CONTAINING PROTEIN"/>
    <property type="match status" value="1"/>
</dbReference>
<gene>
    <name evidence="2" type="ORF">N7493_004628</name>
</gene>
<evidence type="ECO:0000256" key="1">
    <source>
        <dbReference type="SAM" id="MobiDB-lite"/>
    </source>
</evidence>
<dbReference type="PANTHER" id="PTHR40788">
    <property type="entry name" value="CLR5 DOMAIN-CONTAINING PROTEIN-RELATED"/>
    <property type="match status" value="1"/>
</dbReference>
<dbReference type="Proteomes" id="UP001215712">
    <property type="component" value="Unassembled WGS sequence"/>
</dbReference>
<dbReference type="AlphaFoldDB" id="A0AAD6HNY5"/>
<evidence type="ECO:0000313" key="2">
    <source>
        <dbReference type="EMBL" id="KAJ5728298.1"/>
    </source>
</evidence>
<name>A0AAD6HNY5_9EURO</name>
<protein>
    <submittedName>
        <fullName evidence="2">Uncharacterized protein</fullName>
    </submittedName>
</protein>
<organism evidence="2 3">
    <name type="scientific">Penicillium malachiteum</name>
    <dbReference type="NCBI Taxonomy" id="1324776"/>
    <lineage>
        <taxon>Eukaryota</taxon>
        <taxon>Fungi</taxon>
        <taxon>Dikarya</taxon>
        <taxon>Ascomycota</taxon>
        <taxon>Pezizomycotina</taxon>
        <taxon>Eurotiomycetes</taxon>
        <taxon>Eurotiomycetidae</taxon>
        <taxon>Eurotiales</taxon>
        <taxon>Aspergillaceae</taxon>
        <taxon>Penicillium</taxon>
    </lineage>
</organism>
<feature type="region of interest" description="Disordered" evidence="1">
    <location>
        <begin position="672"/>
        <end position="711"/>
    </location>
</feature>
<keyword evidence="3" id="KW-1185">Reference proteome</keyword>
<dbReference type="EMBL" id="JAQJAN010000005">
    <property type="protein sequence ID" value="KAJ5728298.1"/>
    <property type="molecule type" value="Genomic_DNA"/>
</dbReference>
<reference evidence="2" key="1">
    <citation type="journal article" date="2023" name="IMA Fungus">
        <title>Comparative genomic study of the Penicillium genus elucidates a diverse pangenome and 15 lateral gene transfer events.</title>
        <authorList>
            <person name="Petersen C."/>
            <person name="Sorensen T."/>
            <person name="Nielsen M.R."/>
            <person name="Sondergaard T.E."/>
            <person name="Sorensen J.L."/>
            <person name="Fitzpatrick D.A."/>
            <person name="Frisvad J.C."/>
            <person name="Nielsen K.L."/>
        </authorList>
    </citation>
    <scope>NUCLEOTIDE SEQUENCE</scope>
    <source>
        <strain evidence="2">IBT 17514</strain>
    </source>
</reference>
<reference evidence="2" key="2">
    <citation type="submission" date="2023-01" db="EMBL/GenBank/DDBJ databases">
        <authorList>
            <person name="Petersen C."/>
        </authorList>
    </citation>
    <scope>NUCLEOTIDE SEQUENCE</scope>
    <source>
        <strain evidence="2">IBT 17514</strain>
    </source>
</reference>
<comment type="caution">
    <text evidence="2">The sequence shown here is derived from an EMBL/GenBank/DDBJ whole genome shotgun (WGS) entry which is preliminary data.</text>
</comment>
<evidence type="ECO:0000313" key="3">
    <source>
        <dbReference type="Proteomes" id="UP001215712"/>
    </source>
</evidence>
<proteinExistence type="predicted"/>
<feature type="compositionally biased region" description="Polar residues" evidence="1">
    <location>
        <begin position="700"/>
        <end position="711"/>
    </location>
</feature>
<accession>A0AAD6HNY5</accession>
<sequence>MELRPNHGWDPVGPGAVTYLENGLEIKQVSNASKMTSFLKAIGDLDPSAHQSESIQSPKEFCQEVAARSENIFTRYETLNMILQRHEATIRKRWLKKTQKQRLKILLHAWPNMPTMHRPDFHEYRKGSPEQHGNPARRACFMWPYVNQEDLLTKNVLPLFMNARGRRPPSYFAAADNRAMRLGFITGAFISISLYQHIMILNGMTENTREYGKLLPWANNPAVLDWVKEHKQFMPGEGILVLEAQERVPAFLVECCEQILHDIPKADLTSETFPVLPEPQFKPESEITGIEALSAMAATAPYRVPSQLNLSLIESLLTARESAAENHLWALREDPGYFATSLLDIRDHRSETMKEIMGNDHPIQKSSCGREVLWGRIIGFMVSKAYLEFEVFSELSRQARNLASLQETHKNDISPSKDLPLDHLEVLLRFKFFVSQMAKSPLDTLPISVLSSPPFRKFFIRLPSESETSEVIIAKKNGVELKGNSHLLFWLLRQLWEDGGFLFKASLPIVVDELNRLIQSEPEARDLMSPFITKEVRDISIISQCLNQLELYQPWARRFEGQLVEREEILKNLYAECTAPWAQVIIAIKEEAAKTKVVNLGEPSMGKFTHPIKKTRNRENVEVLCRSEAHLDAFWALFDELVTKRAGEVSGAALTRFTSKSCILKRTSEWVEPKKVPSQKSEQNGASDDAEPYFPHKSVSPINTGLSEKND</sequence>